<reference evidence="1" key="1">
    <citation type="submission" date="2023-08" db="EMBL/GenBank/DDBJ databases">
        <title>A de novo genome assembly of Solanum verrucosum Schlechtendal, a Mexican diploid species geographically isolated from the other diploid A-genome species in potato relatives.</title>
        <authorList>
            <person name="Hosaka K."/>
        </authorList>
    </citation>
    <scope>NUCLEOTIDE SEQUENCE</scope>
    <source>
        <tissue evidence="1">Young leaves</tissue>
    </source>
</reference>
<name>A0AAF0TR36_SOLVR</name>
<organism evidence="1 2">
    <name type="scientific">Solanum verrucosum</name>
    <dbReference type="NCBI Taxonomy" id="315347"/>
    <lineage>
        <taxon>Eukaryota</taxon>
        <taxon>Viridiplantae</taxon>
        <taxon>Streptophyta</taxon>
        <taxon>Embryophyta</taxon>
        <taxon>Tracheophyta</taxon>
        <taxon>Spermatophyta</taxon>
        <taxon>Magnoliopsida</taxon>
        <taxon>eudicotyledons</taxon>
        <taxon>Gunneridae</taxon>
        <taxon>Pentapetalae</taxon>
        <taxon>asterids</taxon>
        <taxon>lamiids</taxon>
        <taxon>Solanales</taxon>
        <taxon>Solanaceae</taxon>
        <taxon>Solanoideae</taxon>
        <taxon>Solaneae</taxon>
        <taxon>Solanum</taxon>
    </lineage>
</organism>
<proteinExistence type="predicted"/>
<sequence>GHAGFIGSEEKELRVEKSAWFVIVVPTRSEKEIQAKPFHTCTVYVSLHSLSAYLQCSSIYFYLTRKEQTHLVQLHLQYNSTLLLWHFCFQSQGGAANKL</sequence>
<accession>A0AAF0TR36</accession>
<evidence type="ECO:0000313" key="2">
    <source>
        <dbReference type="Proteomes" id="UP001234989"/>
    </source>
</evidence>
<feature type="non-terminal residue" evidence="1">
    <location>
        <position position="99"/>
    </location>
</feature>
<keyword evidence="2" id="KW-1185">Reference proteome</keyword>
<dbReference type="AlphaFoldDB" id="A0AAF0TR36"/>
<evidence type="ECO:0000313" key="1">
    <source>
        <dbReference type="EMBL" id="WMV29436.1"/>
    </source>
</evidence>
<dbReference type="Proteomes" id="UP001234989">
    <property type="component" value="Chromosome 5"/>
</dbReference>
<feature type="non-terminal residue" evidence="1">
    <location>
        <position position="1"/>
    </location>
</feature>
<gene>
    <name evidence="1" type="ORF">MTR67_022821</name>
</gene>
<dbReference type="EMBL" id="CP133616">
    <property type="protein sequence ID" value="WMV29436.1"/>
    <property type="molecule type" value="Genomic_DNA"/>
</dbReference>
<protein>
    <submittedName>
        <fullName evidence="1">Uncharacterized protein</fullName>
    </submittedName>
</protein>